<evidence type="ECO:0000313" key="5">
    <source>
        <dbReference type="EMBL" id="GAA0935170.1"/>
    </source>
</evidence>
<comment type="caution">
    <text evidence="5">The sequence shown here is derived from an EMBL/GenBank/DDBJ whole genome shotgun (WGS) entry which is preliminary data.</text>
</comment>
<dbReference type="InterPro" id="IPR036291">
    <property type="entry name" value="NAD(P)-bd_dom_sf"/>
</dbReference>
<dbReference type="EMBL" id="BAAAHP010000075">
    <property type="protein sequence ID" value="GAA0935170.1"/>
    <property type="molecule type" value="Genomic_DNA"/>
</dbReference>
<proteinExistence type="predicted"/>
<evidence type="ECO:0000256" key="2">
    <source>
        <dbReference type="ARBA" id="ARBA00022741"/>
    </source>
</evidence>
<dbReference type="Gene3D" id="3.30.1490.20">
    <property type="entry name" value="ATP-grasp fold, A domain"/>
    <property type="match status" value="1"/>
</dbReference>
<keyword evidence="1 5" id="KW-0436">Ligase</keyword>
<dbReference type="SMART" id="SM00881">
    <property type="entry name" value="CoA_binding"/>
    <property type="match status" value="1"/>
</dbReference>
<dbReference type="Proteomes" id="UP001499967">
    <property type="component" value="Unassembled WGS sequence"/>
</dbReference>
<keyword evidence="3" id="KW-0067">ATP-binding</keyword>
<dbReference type="Gene3D" id="3.40.50.720">
    <property type="entry name" value="NAD(P)-binding Rossmann-like Domain"/>
    <property type="match status" value="1"/>
</dbReference>
<dbReference type="GO" id="GO:0016874">
    <property type="term" value="F:ligase activity"/>
    <property type="evidence" value="ECO:0007669"/>
    <property type="project" value="UniProtKB-KW"/>
</dbReference>
<evidence type="ECO:0000259" key="4">
    <source>
        <dbReference type="SMART" id="SM00881"/>
    </source>
</evidence>
<protein>
    <submittedName>
        <fullName evidence="5">Acetate--CoA ligase</fullName>
    </submittedName>
</protein>
<dbReference type="InterPro" id="IPR013815">
    <property type="entry name" value="ATP_grasp_subdomain_1"/>
</dbReference>
<dbReference type="Gene3D" id="3.40.50.261">
    <property type="entry name" value="Succinyl-CoA synthetase domains"/>
    <property type="match status" value="2"/>
</dbReference>
<feature type="domain" description="CoA-binding" evidence="4">
    <location>
        <begin position="6"/>
        <end position="106"/>
    </location>
</feature>
<dbReference type="RefSeq" id="WP_343941638.1">
    <property type="nucleotide sequence ID" value="NZ_BAAAHP010000075.1"/>
</dbReference>
<dbReference type="InterPro" id="IPR051538">
    <property type="entry name" value="Acyl-CoA_Synth/Transferase"/>
</dbReference>
<keyword evidence="2" id="KW-0547">Nucleotide-binding</keyword>
<dbReference type="Gene3D" id="3.30.470.20">
    <property type="entry name" value="ATP-grasp fold, B domain"/>
    <property type="match status" value="1"/>
</dbReference>
<dbReference type="InterPro" id="IPR032875">
    <property type="entry name" value="Succ_CoA_lig_flav_dom"/>
</dbReference>
<dbReference type="PANTHER" id="PTHR43334">
    <property type="entry name" value="ACETATE--COA LIGASE [ADP-FORMING]"/>
    <property type="match status" value="1"/>
</dbReference>
<dbReference type="Pfam" id="PF13607">
    <property type="entry name" value="Succ_CoA_lig"/>
    <property type="match status" value="1"/>
</dbReference>
<dbReference type="InterPro" id="IPR003781">
    <property type="entry name" value="CoA-bd"/>
</dbReference>
<accession>A0ABN1Q0L9</accession>
<organism evidence="5 6">
    <name type="scientific">Pseudonocardia zijingensis</name>
    <dbReference type="NCBI Taxonomy" id="153376"/>
    <lineage>
        <taxon>Bacteria</taxon>
        <taxon>Bacillati</taxon>
        <taxon>Actinomycetota</taxon>
        <taxon>Actinomycetes</taxon>
        <taxon>Pseudonocardiales</taxon>
        <taxon>Pseudonocardiaceae</taxon>
        <taxon>Pseudonocardia</taxon>
    </lineage>
</organism>
<reference evidence="5 6" key="1">
    <citation type="journal article" date="2019" name="Int. J. Syst. Evol. Microbiol.">
        <title>The Global Catalogue of Microorganisms (GCM) 10K type strain sequencing project: providing services to taxonomists for standard genome sequencing and annotation.</title>
        <authorList>
            <consortium name="The Broad Institute Genomics Platform"/>
            <consortium name="The Broad Institute Genome Sequencing Center for Infectious Disease"/>
            <person name="Wu L."/>
            <person name="Ma J."/>
        </authorList>
    </citation>
    <scope>NUCLEOTIDE SEQUENCE [LARGE SCALE GENOMIC DNA]</scope>
    <source>
        <strain evidence="5 6">JCM 11117</strain>
    </source>
</reference>
<dbReference type="PANTHER" id="PTHR43334:SF2">
    <property type="entry name" value="ACETATE--COA LIGASE [ADP-FORMING]"/>
    <property type="match status" value="1"/>
</dbReference>
<sequence length="711" mass="75009">MSVDNGLEPPRIVAVVGASELGGKNYYGARLLRNLLDAGSDITAYAVNPRYEGGQIMGVPAFGKLTNLPQVPDTVLIATPVAAVPDVLVEAGELGVATCVIVTRESGGDAARTSFHATIREIADRYPMRIIGPNSMGVLSGTARLNGSFASGAHDGALRPGPLGMISQSGSSISYLLEINRHGRLGYSWLISTGDEAAESLETLFEHVVEDPDTKVIALFVEGVADGPRFRRAALRARVLGKPVILLQTGLSAVGRQAVHTHTGRMAGAEEAFRAVAAESGLIRVPTFERFYDTAKVLAEQAVHRSTIPHRRRAVVLTSSGGSGAYTVDHLSSLGWTVPPLSDDIRSELERLSGQHDLQNPVDVTGSWADPELFPRLLRVMADDSTIDSFLISTGAGGTLALPVAEALAAVRSEIPQELYVGWVGISSQVAAVLESAGINAFPDPARAVLAAEASAQFRRNGRDGRSGAELVELLAATPEQVEPPETAHATGGEIWTAGECIDSLTSSGVPCVRSMRSDGLDAAEVERLAAEAGFPVAVKLDSPQLSHKTDKGAVAIGVANVDELRVQLARLTRIAEGERLADPRVIVQSMADGVEVLVGLKRDPSFGLILAIGVGGVGAELYGGGIETTVLPTTRTGLADLVDRHPMLNRLLDGYRGAPPCDRTALIDLLHRYAEWGLSRGSRLQEADLNPVMVGRRGAVVVDARAVWSA</sequence>
<name>A0ABN1Q0L9_9PSEU</name>
<dbReference type="Pfam" id="PF13549">
    <property type="entry name" value="ATP-grasp_5"/>
    <property type="match status" value="1"/>
</dbReference>
<dbReference type="InterPro" id="IPR016102">
    <property type="entry name" value="Succinyl-CoA_synth-like"/>
</dbReference>
<dbReference type="Pfam" id="PF13380">
    <property type="entry name" value="CoA_binding_2"/>
    <property type="match status" value="1"/>
</dbReference>
<dbReference type="SUPFAM" id="SSF52210">
    <property type="entry name" value="Succinyl-CoA synthetase domains"/>
    <property type="match status" value="2"/>
</dbReference>
<evidence type="ECO:0000256" key="3">
    <source>
        <dbReference type="ARBA" id="ARBA00022840"/>
    </source>
</evidence>
<gene>
    <name evidence="5" type="ORF">GCM10009559_26450</name>
</gene>
<evidence type="ECO:0000256" key="1">
    <source>
        <dbReference type="ARBA" id="ARBA00022598"/>
    </source>
</evidence>
<dbReference type="SUPFAM" id="SSF56059">
    <property type="entry name" value="Glutathione synthetase ATP-binding domain-like"/>
    <property type="match status" value="1"/>
</dbReference>
<dbReference type="SUPFAM" id="SSF51735">
    <property type="entry name" value="NAD(P)-binding Rossmann-fold domains"/>
    <property type="match status" value="1"/>
</dbReference>
<keyword evidence="6" id="KW-1185">Reference proteome</keyword>
<evidence type="ECO:0000313" key="6">
    <source>
        <dbReference type="Proteomes" id="UP001499967"/>
    </source>
</evidence>